<dbReference type="SUPFAM" id="SSF46955">
    <property type="entry name" value="Putative DNA-binding domain"/>
    <property type="match status" value="1"/>
</dbReference>
<protein>
    <submittedName>
        <fullName evidence="2">Helix-turn-helix domain-containing protein</fullName>
    </submittedName>
</protein>
<accession>A0ABT1NV83</accession>
<reference evidence="2 3" key="1">
    <citation type="submission" date="2022-07" db="EMBL/GenBank/DDBJ databases">
        <title>Novel species in genus Arthrobacter.</title>
        <authorList>
            <person name="Liu Y."/>
        </authorList>
    </citation>
    <scope>NUCLEOTIDE SEQUENCE [LARGE SCALE GENOMIC DNA]</scope>
    <source>
        <strain evidence="3">zg-Y859</strain>
    </source>
</reference>
<evidence type="ECO:0000313" key="2">
    <source>
        <dbReference type="EMBL" id="MCQ1951583.1"/>
    </source>
</evidence>
<dbReference type="InterPro" id="IPR009061">
    <property type="entry name" value="DNA-bd_dom_put_sf"/>
</dbReference>
<name>A0ABT1NV83_9MICC</name>
<evidence type="ECO:0000259" key="1">
    <source>
        <dbReference type="Pfam" id="PF12728"/>
    </source>
</evidence>
<evidence type="ECO:0000313" key="3">
    <source>
        <dbReference type="Proteomes" id="UP001206924"/>
    </source>
</evidence>
<sequence>MMEKFLTTEGVAETLGVAPGTVENWRYKQEGPEYVKLGTKRSSPVRYRESAVVAYLDSLPTAA</sequence>
<dbReference type="EMBL" id="JANFLP010000020">
    <property type="protein sequence ID" value="MCQ1951583.1"/>
    <property type="molecule type" value="Genomic_DNA"/>
</dbReference>
<keyword evidence="3" id="KW-1185">Reference proteome</keyword>
<dbReference type="Pfam" id="PF12728">
    <property type="entry name" value="HTH_17"/>
    <property type="match status" value="1"/>
</dbReference>
<dbReference type="Proteomes" id="UP001206924">
    <property type="component" value="Unassembled WGS sequence"/>
</dbReference>
<comment type="caution">
    <text evidence="2">The sequence shown here is derived from an EMBL/GenBank/DDBJ whole genome shotgun (WGS) entry which is preliminary data.</text>
</comment>
<dbReference type="InterPro" id="IPR041657">
    <property type="entry name" value="HTH_17"/>
</dbReference>
<proteinExistence type="predicted"/>
<feature type="domain" description="Helix-turn-helix" evidence="1">
    <location>
        <begin position="5"/>
        <end position="58"/>
    </location>
</feature>
<organism evidence="2 3">
    <name type="scientific">Arthrobacter jinronghuae</name>
    <dbReference type="NCBI Taxonomy" id="2964609"/>
    <lineage>
        <taxon>Bacteria</taxon>
        <taxon>Bacillati</taxon>
        <taxon>Actinomycetota</taxon>
        <taxon>Actinomycetes</taxon>
        <taxon>Micrococcales</taxon>
        <taxon>Micrococcaceae</taxon>
        <taxon>Arthrobacter</taxon>
    </lineage>
</organism>
<gene>
    <name evidence="2" type="ORF">NNX28_16825</name>
</gene>